<dbReference type="STRING" id="145388.A0A0D2K1G4"/>
<dbReference type="AlphaFoldDB" id="A0A0D2K1G4"/>
<proteinExistence type="predicted"/>
<evidence type="ECO:0000313" key="2">
    <source>
        <dbReference type="EMBL" id="KIZ04448.1"/>
    </source>
</evidence>
<dbReference type="EMBL" id="KK100662">
    <property type="protein sequence ID" value="KIZ04448.1"/>
    <property type="molecule type" value="Genomic_DNA"/>
</dbReference>
<dbReference type="Proteomes" id="UP000054498">
    <property type="component" value="Unassembled WGS sequence"/>
</dbReference>
<organism evidence="2 3">
    <name type="scientific">Monoraphidium neglectum</name>
    <dbReference type="NCBI Taxonomy" id="145388"/>
    <lineage>
        <taxon>Eukaryota</taxon>
        <taxon>Viridiplantae</taxon>
        <taxon>Chlorophyta</taxon>
        <taxon>core chlorophytes</taxon>
        <taxon>Chlorophyceae</taxon>
        <taxon>CS clade</taxon>
        <taxon>Sphaeropleales</taxon>
        <taxon>Selenastraceae</taxon>
        <taxon>Monoraphidium</taxon>
    </lineage>
</organism>
<evidence type="ECO:0000256" key="1">
    <source>
        <dbReference type="SAM" id="Coils"/>
    </source>
</evidence>
<dbReference type="RefSeq" id="XP_013903467.1">
    <property type="nucleotide sequence ID" value="XM_014048013.1"/>
</dbReference>
<sequence length="760" mass="80722">MAAAPRPTLLTALPCEVLQSVIARLPDPASFASASSDSLQLCRRFDVAWFRAQHSAQAPGRPWQYAAVTWQRLKQQTAEGMAMWMLRYARCWQQQQQQMQEQEQEQEQQYLQEQEQEQRGAAADLAIAERLLVDGDTVGALLALCGPKAPLLLLPYAAQAGVAALLQPLALRRLLCRAAGFDLGGGARPVPQRAQVVATAKSALLAGRSSSAIVEQRTKDLVRGGMSEPNARHEATVAAGWEAAAHLCLSGAMLGPRPALCEPGVQEQLLLSATQHADYRVSRVAELIASAATLAATLSDVQLQCQVLRGACFALTMAGECCNLPQALADAVCLLAGDDDAGRDGWGNPLSWEYILPPLAPAALFAALDEILAEAHGRGMGEEVLQAVAATLDPPLKAASQHMALSTAGRAWLVPRLTRAGLRLGAHCARPAPGALHRQLAGCWFGLGAAGGEEEVEDVAHAYFAAEHEQFGWGTQDVQAQRLQLAVMRAVRRGTALDVERTLSEQWAVQSQALAKLQATALAALGDAAAVITSPPFKAWADGLTLVKDYINYAAASAAEAGHFQHMLAVLDGPQARHLANCNDFAPLDARGWIEGRASPALSGMLGAIHSGTLEGVSWRSLGVTAHDLSTWVMLVRQRGGMAWTDSLHALLGGRVCGGARVRPPAEGGDAFAALRRFLSLWPDNGWALDVMLSTCGDEASFSQRLEDGALMAWLEAEGHPRAWAGYVSGEVAGRLLSCAGGADALRAAASWLAVADWDD</sequence>
<dbReference type="GeneID" id="25736385"/>
<gene>
    <name evidence="2" type="ORF">MNEG_3507</name>
</gene>
<accession>A0A0D2K1G4</accession>
<reference evidence="2 3" key="1">
    <citation type="journal article" date="2013" name="BMC Genomics">
        <title>Reconstruction of the lipid metabolism for the microalga Monoraphidium neglectum from its genome sequence reveals characteristics suitable for biofuel production.</title>
        <authorList>
            <person name="Bogen C."/>
            <person name="Al-Dilaimi A."/>
            <person name="Albersmeier A."/>
            <person name="Wichmann J."/>
            <person name="Grundmann M."/>
            <person name="Rupp O."/>
            <person name="Lauersen K.J."/>
            <person name="Blifernez-Klassen O."/>
            <person name="Kalinowski J."/>
            <person name="Goesmann A."/>
            <person name="Mussgnug J.H."/>
            <person name="Kruse O."/>
        </authorList>
    </citation>
    <scope>NUCLEOTIDE SEQUENCE [LARGE SCALE GENOMIC DNA]</scope>
    <source>
        <strain evidence="2 3">SAG 48.87</strain>
    </source>
</reference>
<keyword evidence="3" id="KW-1185">Reference proteome</keyword>
<dbReference type="KEGG" id="mng:MNEG_3507"/>
<protein>
    <submittedName>
        <fullName evidence="2">Uncharacterized protein</fullName>
    </submittedName>
</protein>
<keyword evidence="1" id="KW-0175">Coiled coil</keyword>
<evidence type="ECO:0000313" key="3">
    <source>
        <dbReference type="Proteomes" id="UP000054498"/>
    </source>
</evidence>
<name>A0A0D2K1G4_9CHLO</name>
<feature type="coiled-coil region" evidence="1">
    <location>
        <begin position="89"/>
        <end position="131"/>
    </location>
</feature>